<protein>
    <recommendedName>
        <fullName evidence="5">U3 small nucleolar RNA-associated protein 11</fullName>
        <shortName evidence="5">U3 snoRNA-associated protein 11</shortName>
    </recommendedName>
</protein>
<dbReference type="RefSeq" id="XP_032832580.1">
    <property type="nucleotide sequence ID" value="XM_032976689.1"/>
</dbReference>
<dbReference type="PANTHER" id="PTHR12838">
    <property type="entry name" value="U3 SMALL NUCLEOLAR RNA-ASSOCIATED PROTEIN 11"/>
    <property type="match status" value="1"/>
</dbReference>
<evidence type="ECO:0000256" key="4">
    <source>
        <dbReference type="ARBA" id="ARBA00023242"/>
    </source>
</evidence>
<keyword evidence="3 5" id="KW-0698">rRNA processing</keyword>
<dbReference type="Pfam" id="PF03998">
    <property type="entry name" value="Utp11"/>
    <property type="match status" value="1"/>
</dbReference>
<evidence type="ECO:0000313" key="7">
    <source>
        <dbReference type="Proteomes" id="UP001318040"/>
    </source>
</evidence>
<dbReference type="Proteomes" id="UP001318040">
    <property type="component" value="Chromosome 60"/>
</dbReference>
<name>A0AAJ7XFM8_PETMA</name>
<keyword evidence="7" id="KW-1185">Reference proteome</keyword>
<reference evidence="8" key="1">
    <citation type="submission" date="2025-08" db="UniProtKB">
        <authorList>
            <consortium name="RefSeq"/>
        </authorList>
    </citation>
    <scope>IDENTIFICATION</scope>
    <source>
        <tissue evidence="8">Sperm</tissue>
    </source>
</reference>
<dbReference type="CTD" id="51118"/>
<evidence type="ECO:0000256" key="2">
    <source>
        <dbReference type="ARBA" id="ARBA00008105"/>
    </source>
</evidence>
<feature type="region of interest" description="Disordered" evidence="6">
    <location>
        <begin position="1"/>
        <end position="31"/>
    </location>
</feature>
<dbReference type="GO" id="GO:0032040">
    <property type="term" value="C:small-subunit processome"/>
    <property type="evidence" value="ECO:0007669"/>
    <property type="project" value="UniProtKB-UniRule"/>
</dbReference>
<comment type="subcellular location">
    <subcellularLocation>
        <location evidence="1 5">Nucleus</location>
        <location evidence="1 5">Nucleolus</location>
    </subcellularLocation>
</comment>
<dbReference type="PANTHER" id="PTHR12838:SF0">
    <property type="entry name" value="U3 SMALL NUCLEOLAR RNA-ASSOCIATED PROTEIN 11-RELATED"/>
    <property type="match status" value="1"/>
</dbReference>
<dbReference type="AlphaFoldDB" id="A0AAJ7XFM8"/>
<accession>A0AAJ7XFM8</accession>
<comment type="similarity">
    <text evidence="2 5">Belongs to the UTP11 family.</text>
</comment>
<evidence type="ECO:0000256" key="3">
    <source>
        <dbReference type="ARBA" id="ARBA00022552"/>
    </source>
</evidence>
<organism evidence="7 8">
    <name type="scientific">Petromyzon marinus</name>
    <name type="common">Sea lamprey</name>
    <dbReference type="NCBI Taxonomy" id="7757"/>
    <lineage>
        <taxon>Eukaryota</taxon>
        <taxon>Metazoa</taxon>
        <taxon>Chordata</taxon>
        <taxon>Craniata</taxon>
        <taxon>Vertebrata</taxon>
        <taxon>Cyclostomata</taxon>
        <taxon>Hyperoartia</taxon>
        <taxon>Petromyzontiformes</taxon>
        <taxon>Petromyzontidae</taxon>
        <taxon>Petromyzon</taxon>
    </lineage>
</organism>
<gene>
    <name evidence="8" type="primary">UTP11</name>
</gene>
<comment type="function">
    <text evidence="5">Involved in nucleolar processing of pre-18S ribosomal RNA.</text>
</comment>
<evidence type="ECO:0000256" key="6">
    <source>
        <dbReference type="SAM" id="MobiDB-lite"/>
    </source>
</evidence>
<dbReference type="InterPro" id="IPR007144">
    <property type="entry name" value="SSU_processome_Utp11"/>
</dbReference>
<dbReference type="KEGG" id="pmrn:116955549"/>
<dbReference type="PIRSF" id="PIRSF015952">
    <property type="entry name" value="U3snoRNP11"/>
    <property type="match status" value="1"/>
</dbReference>
<evidence type="ECO:0000313" key="8">
    <source>
        <dbReference type="RefSeq" id="XP_032832580.1"/>
    </source>
</evidence>
<dbReference type="GO" id="GO:0006364">
    <property type="term" value="P:rRNA processing"/>
    <property type="evidence" value="ECO:0007669"/>
    <property type="project" value="UniProtKB-UniRule"/>
</dbReference>
<evidence type="ECO:0000256" key="1">
    <source>
        <dbReference type="ARBA" id="ARBA00004604"/>
    </source>
</evidence>
<keyword evidence="4 5" id="KW-0539">Nucleus</keyword>
<sequence length="253" mass="30271">MSSYKKAMKSNQREHRERSQPTARRGLGLLEKKKDYKLRAQNWHRKQDFLKGLRRKALDKNPDEFYFKMTSTKLKDGVHLKKNPADEETTPDQLKLMRTRDLRYVEMKRVAEAKKIERMKGELHLLNANGKQRNRHTFYVDTKQDVEQFNLAERLQTAPELVRCVYNRPRLDTLRTATLQGVTDKNTIKNLARQRAREYRNLERRIVRESTLFVTQQKIQTRMDLMDKRQKIKVKAETKTSAAVYCFKTERKR</sequence>
<comment type="subunit">
    <text evidence="5">Component of the ribosomal small subunit (SSU) processome.</text>
</comment>
<dbReference type="GeneID" id="116955549"/>
<evidence type="ECO:0000256" key="5">
    <source>
        <dbReference type="PIRNR" id="PIRNR015952"/>
    </source>
</evidence>
<proteinExistence type="inferred from homology"/>